<sequence>MRTMVCSERRKATITGTGCRVGEFGVPTDTAHSQSVFQDRQSCLSVGRRRHFSHKGLCCSPDKHSRARGDAQLGESSLRYSRDVVPEARGEVTHKFTIQLIATCSENSRVMPAACAPTRQASWRLYRQV</sequence>
<evidence type="ECO:0000313" key="1">
    <source>
        <dbReference type="EMBL" id="CCC51125.1"/>
    </source>
</evidence>
<accession>G0U5H4</accession>
<dbReference type="AlphaFoldDB" id="G0U5H4"/>
<reference evidence="1" key="1">
    <citation type="journal article" date="2012" name="Proc. Natl. Acad. Sci. U.S.A.">
        <title>Antigenic diversity is generated by distinct evolutionary mechanisms in African trypanosome species.</title>
        <authorList>
            <person name="Jackson A.P."/>
            <person name="Berry A."/>
            <person name="Aslett M."/>
            <person name="Allison H.C."/>
            <person name="Burton P."/>
            <person name="Vavrova-Anderson J."/>
            <person name="Brown R."/>
            <person name="Browne H."/>
            <person name="Corton N."/>
            <person name="Hauser H."/>
            <person name="Gamble J."/>
            <person name="Gilderthorp R."/>
            <person name="Marcello L."/>
            <person name="McQuillan J."/>
            <person name="Otto T.D."/>
            <person name="Quail M.A."/>
            <person name="Sanders M.J."/>
            <person name="van Tonder A."/>
            <person name="Ginger M.L."/>
            <person name="Field M.C."/>
            <person name="Barry J.D."/>
            <person name="Hertz-Fowler C."/>
            <person name="Berriman M."/>
        </authorList>
    </citation>
    <scope>NUCLEOTIDE SEQUENCE</scope>
    <source>
        <strain evidence="1">Y486</strain>
    </source>
</reference>
<organism evidence="1">
    <name type="scientific">Trypanosoma vivax (strain Y486)</name>
    <dbReference type="NCBI Taxonomy" id="1055687"/>
    <lineage>
        <taxon>Eukaryota</taxon>
        <taxon>Discoba</taxon>
        <taxon>Euglenozoa</taxon>
        <taxon>Kinetoplastea</taxon>
        <taxon>Metakinetoplastina</taxon>
        <taxon>Trypanosomatida</taxon>
        <taxon>Trypanosomatidae</taxon>
        <taxon>Trypanosoma</taxon>
        <taxon>Duttonella</taxon>
    </lineage>
</organism>
<dbReference type="EMBL" id="HE573026">
    <property type="protein sequence ID" value="CCC51125.1"/>
    <property type="molecule type" value="Genomic_DNA"/>
</dbReference>
<name>G0U5H4_TRYVY</name>
<protein>
    <submittedName>
        <fullName evidence="1">Uncharacterized protein</fullName>
    </submittedName>
</protein>
<proteinExistence type="predicted"/>
<gene>
    <name evidence="1" type="ORF">TVY486_1001780</name>
</gene>